<dbReference type="WBParaSite" id="PDA_v2.g26199.t1">
    <property type="protein sequence ID" value="PDA_v2.g26199.t1"/>
    <property type="gene ID" value="PDA_v2.g26199"/>
</dbReference>
<proteinExistence type="predicted"/>
<feature type="compositionally biased region" description="Pro residues" evidence="1">
    <location>
        <begin position="1"/>
        <end position="12"/>
    </location>
</feature>
<organism evidence="2 3">
    <name type="scientific">Panagrolaimus davidi</name>
    <dbReference type="NCBI Taxonomy" id="227884"/>
    <lineage>
        <taxon>Eukaryota</taxon>
        <taxon>Metazoa</taxon>
        <taxon>Ecdysozoa</taxon>
        <taxon>Nematoda</taxon>
        <taxon>Chromadorea</taxon>
        <taxon>Rhabditida</taxon>
        <taxon>Tylenchina</taxon>
        <taxon>Panagrolaimomorpha</taxon>
        <taxon>Panagrolaimoidea</taxon>
        <taxon>Panagrolaimidae</taxon>
        <taxon>Panagrolaimus</taxon>
    </lineage>
</organism>
<name>A0A914QAJ1_9BILA</name>
<dbReference type="Proteomes" id="UP000887578">
    <property type="component" value="Unplaced"/>
</dbReference>
<evidence type="ECO:0000256" key="1">
    <source>
        <dbReference type="SAM" id="MobiDB-lite"/>
    </source>
</evidence>
<feature type="region of interest" description="Disordered" evidence="1">
    <location>
        <begin position="1"/>
        <end position="53"/>
    </location>
</feature>
<evidence type="ECO:0000313" key="2">
    <source>
        <dbReference type="Proteomes" id="UP000887578"/>
    </source>
</evidence>
<protein>
    <submittedName>
        <fullName evidence="3">Uncharacterized protein</fullName>
    </submittedName>
</protein>
<dbReference type="AlphaFoldDB" id="A0A914QAJ1"/>
<reference evidence="3" key="1">
    <citation type="submission" date="2022-11" db="UniProtKB">
        <authorList>
            <consortium name="WormBaseParasite"/>
        </authorList>
    </citation>
    <scope>IDENTIFICATION</scope>
</reference>
<keyword evidence="2" id="KW-1185">Reference proteome</keyword>
<evidence type="ECO:0000313" key="3">
    <source>
        <dbReference type="WBParaSite" id="PDA_v2.g26199.t1"/>
    </source>
</evidence>
<feature type="compositionally biased region" description="Basic and acidic residues" evidence="1">
    <location>
        <begin position="32"/>
        <end position="45"/>
    </location>
</feature>
<accession>A0A914QAJ1</accession>
<sequence length="235" mass="26163">MSEIEAPPPIPTSEPSTTANKRDSSVSASGDKPTEPMDFTPKKDQDEEFGGSSSDYEKIANILKNYNNQRTTISDKQKQDKANLFDNIIYTTTHPINNEPKRCVFVFGPKHAATYFHGKLHSTFIVGEYTIIYSMKTKAGAMVQIIRTNKEADVVIFEWVAGKKFEVQELECGTFELGERYTSFGILGNIFAAGHGSMRRFTGSHYIGDGESEKGDSGSPVLPNFPFFSFIKLMT</sequence>